<dbReference type="PROSITE" id="PS50206">
    <property type="entry name" value="RHODANESE_3"/>
    <property type="match status" value="1"/>
</dbReference>
<accession>M1P117</accession>
<feature type="domain" description="Rhodanese" evidence="1">
    <location>
        <begin position="9"/>
        <end position="96"/>
    </location>
</feature>
<dbReference type="RefSeq" id="WP_015401880.1">
    <property type="nucleotide sequence ID" value="NC_020302.1"/>
</dbReference>
<dbReference type="eggNOG" id="COG0607">
    <property type="taxonomic scope" value="Bacteria"/>
</dbReference>
<dbReference type="InterPro" id="IPR001763">
    <property type="entry name" value="Rhodanese-like_dom"/>
</dbReference>
<dbReference type="InterPro" id="IPR036873">
    <property type="entry name" value="Rhodanese-like_dom_sf"/>
</dbReference>
<organism evidence="2 3">
    <name type="scientific">Corynebacterium halotolerans YIM 70093 = DSM 44683</name>
    <dbReference type="NCBI Taxonomy" id="1121362"/>
    <lineage>
        <taxon>Bacteria</taxon>
        <taxon>Bacillati</taxon>
        <taxon>Actinomycetota</taxon>
        <taxon>Actinomycetes</taxon>
        <taxon>Mycobacteriales</taxon>
        <taxon>Corynebacteriaceae</taxon>
        <taxon>Corynebacterium</taxon>
    </lineage>
</organism>
<dbReference type="PATRIC" id="fig|1121362.3.peg.2507"/>
<dbReference type="AlphaFoldDB" id="M1P117"/>
<dbReference type="Pfam" id="PF00581">
    <property type="entry name" value="Rhodanese"/>
    <property type="match status" value="1"/>
</dbReference>
<gene>
    <name evidence="2" type="ORF">A605_12345</name>
</gene>
<dbReference type="SUPFAM" id="SSF52821">
    <property type="entry name" value="Rhodanese/Cell cycle control phosphatase"/>
    <property type="match status" value="1"/>
</dbReference>
<keyword evidence="3" id="KW-1185">Reference proteome</keyword>
<proteinExistence type="predicted"/>
<dbReference type="Gene3D" id="3.40.250.10">
    <property type="entry name" value="Rhodanese-like domain"/>
    <property type="match status" value="1"/>
</dbReference>
<keyword evidence="2" id="KW-0808">Transferase</keyword>
<dbReference type="GO" id="GO:0016740">
    <property type="term" value="F:transferase activity"/>
    <property type="evidence" value="ECO:0007669"/>
    <property type="project" value="UniProtKB-KW"/>
</dbReference>
<dbReference type="EMBL" id="CP003697">
    <property type="protein sequence ID" value="AGF73465.1"/>
    <property type="molecule type" value="Genomic_DNA"/>
</dbReference>
<sequence>MKSVTVHEVPADAQLIDVREHDEYAVDHAAGVVHIPLSEFPARVDEIDPDRDIYVLCKVGGRSFQACQYLEQAHGIEAVNVEGGTDAWRAAGLPMN</sequence>
<dbReference type="STRING" id="1121362.A605_12345"/>
<dbReference type="HOGENOM" id="CLU_089574_13_0_11"/>
<name>M1P117_9CORY</name>
<dbReference type="CDD" id="cd00158">
    <property type="entry name" value="RHOD"/>
    <property type="match status" value="1"/>
</dbReference>
<protein>
    <submittedName>
        <fullName evidence="2">Rhodanese-related sulfurtransferase</fullName>
    </submittedName>
</protein>
<dbReference type="PANTHER" id="PTHR43031:SF17">
    <property type="entry name" value="SULFURTRANSFERASE YTWF-RELATED"/>
    <property type="match status" value="1"/>
</dbReference>
<dbReference type="KEGG" id="chn:A605_12345"/>
<evidence type="ECO:0000259" key="1">
    <source>
        <dbReference type="PROSITE" id="PS50206"/>
    </source>
</evidence>
<dbReference type="InterPro" id="IPR050229">
    <property type="entry name" value="GlpE_sulfurtransferase"/>
</dbReference>
<reference evidence="2 3" key="1">
    <citation type="journal article" date="2012" name="Stand. Genomic Sci.">
        <title>Genome sequence of the halotolerant bacterium Corynebacterium halotolerans type strain YIM 70093(T) (= DSM 44683(T)).</title>
        <authorList>
            <person name="Ruckert C."/>
            <person name="Albersmeier A."/>
            <person name="Al-Dilaimi A."/>
            <person name="Niehaus K."/>
            <person name="Szczepanowski R."/>
            <person name="Kalinowski J."/>
        </authorList>
    </citation>
    <scope>NUCLEOTIDE SEQUENCE [LARGE SCALE GENOMIC DNA]</scope>
    <source>
        <strain evidence="2">YIM 70093</strain>
    </source>
</reference>
<evidence type="ECO:0000313" key="2">
    <source>
        <dbReference type="EMBL" id="AGF73465.1"/>
    </source>
</evidence>
<dbReference type="Proteomes" id="UP000011723">
    <property type="component" value="Chromosome"/>
</dbReference>
<dbReference type="OrthoDB" id="9800872at2"/>
<dbReference type="SMART" id="SM00450">
    <property type="entry name" value="RHOD"/>
    <property type="match status" value="1"/>
</dbReference>
<evidence type="ECO:0000313" key="3">
    <source>
        <dbReference type="Proteomes" id="UP000011723"/>
    </source>
</evidence>
<dbReference type="PANTHER" id="PTHR43031">
    <property type="entry name" value="FAD-DEPENDENT OXIDOREDUCTASE"/>
    <property type="match status" value="1"/>
</dbReference>